<dbReference type="Gene3D" id="3.40.190.10">
    <property type="entry name" value="Periplasmic binding protein-like II"/>
    <property type="match status" value="2"/>
</dbReference>
<sequence length="358" mass="38995">MTRLPRRRLLAGLTATLFALPAMAFSGPEIYPGEKALYNAAAKEGIVVSFDTGPEWANWKSLFKAFKDRYPEVELTYNDLGSAATVVALDKTRRRPQADTAYYFAASAVDATSKGVVEGYKPVNFDKLTPVFRDASGRWFTVHSLNVAFLVNKKLVKNSPQSWADLLKPEYKKSVVYLDPRSTGQGQVAVFAAAFGNGGSMDNPMPGVDYLGRLHQTGNVMRVEGTTPYAKFLKGEIPIWIGYENDGLKAKYLDGMKDSIDVIIPKEGSAAAPYGMSLVKNAPNPSAGKLWLNFVMSPKGQQLFAEGFVRPSVPDVKLPASVSDKMPAAPQIKPLDVIKAQAHKAQIDAAWSKAALSR</sequence>
<dbReference type="RefSeq" id="WP_088859938.1">
    <property type="nucleotide sequence ID" value="NZ_CP022115.1"/>
</dbReference>
<dbReference type="GO" id="GO:0015888">
    <property type="term" value="P:thiamine transport"/>
    <property type="evidence" value="ECO:0007669"/>
    <property type="project" value="TreeGrafter"/>
</dbReference>
<dbReference type="PANTHER" id="PTHR30006:SF2">
    <property type="entry name" value="ABC TRANSPORTER SUBSTRATE-BINDING PROTEIN"/>
    <property type="match status" value="1"/>
</dbReference>
<dbReference type="GO" id="GO:0030288">
    <property type="term" value="C:outer membrane-bounded periplasmic space"/>
    <property type="evidence" value="ECO:0007669"/>
    <property type="project" value="TreeGrafter"/>
</dbReference>
<feature type="signal peptide" evidence="2">
    <location>
        <begin position="1"/>
        <end position="24"/>
    </location>
</feature>
<accession>A0A248LFC4</accession>
<gene>
    <name evidence="3" type="ORF">LHGZ1_0334</name>
</gene>
<evidence type="ECO:0000313" key="4">
    <source>
        <dbReference type="Proteomes" id="UP000197424"/>
    </source>
</evidence>
<evidence type="ECO:0000313" key="3">
    <source>
        <dbReference type="EMBL" id="ASJ23165.1"/>
    </source>
</evidence>
<dbReference type="SUPFAM" id="SSF53850">
    <property type="entry name" value="Periplasmic binding protein-like II"/>
    <property type="match status" value="1"/>
</dbReference>
<reference evidence="4" key="1">
    <citation type="submission" date="2017-06" db="EMBL/GenBank/DDBJ databases">
        <title>Whole genome sequence of Laribacter hongkongensis LHGZ1.</title>
        <authorList>
            <person name="Chen D."/>
            <person name="Wu H."/>
            <person name="Chen J."/>
        </authorList>
    </citation>
    <scope>NUCLEOTIDE SEQUENCE [LARGE SCALE GENOMIC DNA]</scope>
    <source>
        <strain evidence="4">LHGZ1</strain>
    </source>
</reference>
<dbReference type="Proteomes" id="UP000197424">
    <property type="component" value="Chromosome"/>
</dbReference>
<organism evidence="3 4">
    <name type="scientific">Laribacter hongkongensis</name>
    <dbReference type="NCBI Taxonomy" id="168471"/>
    <lineage>
        <taxon>Bacteria</taxon>
        <taxon>Pseudomonadati</taxon>
        <taxon>Pseudomonadota</taxon>
        <taxon>Betaproteobacteria</taxon>
        <taxon>Neisseriales</taxon>
        <taxon>Aquaspirillaceae</taxon>
        <taxon>Laribacter</taxon>
    </lineage>
</organism>
<dbReference type="AlphaFoldDB" id="A0A248LFC4"/>
<name>A0A248LFC4_9NEIS</name>
<feature type="chain" id="PRO_5012715780" evidence="2">
    <location>
        <begin position="25"/>
        <end position="358"/>
    </location>
</feature>
<dbReference type="EMBL" id="CP022115">
    <property type="protein sequence ID" value="ASJ23165.1"/>
    <property type="molecule type" value="Genomic_DNA"/>
</dbReference>
<dbReference type="GO" id="GO:0030975">
    <property type="term" value="F:thiamine binding"/>
    <property type="evidence" value="ECO:0007669"/>
    <property type="project" value="TreeGrafter"/>
</dbReference>
<evidence type="ECO:0000256" key="2">
    <source>
        <dbReference type="SAM" id="SignalP"/>
    </source>
</evidence>
<dbReference type="GO" id="GO:0030976">
    <property type="term" value="F:thiamine pyrophosphate binding"/>
    <property type="evidence" value="ECO:0007669"/>
    <property type="project" value="TreeGrafter"/>
</dbReference>
<dbReference type="PANTHER" id="PTHR30006">
    <property type="entry name" value="THIAMINE-BINDING PERIPLASMIC PROTEIN-RELATED"/>
    <property type="match status" value="1"/>
</dbReference>
<evidence type="ECO:0000256" key="1">
    <source>
        <dbReference type="ARBA" id="ARBA00022729"/>
    </source>
</evidence>
<dbReference type="OrthoDB" id="366726at2"/>
<protein>
    <submittedName>
        <fullName evidence="3">Putative ABC transport system, substrate-binding exported protein</fullName>
    </submittedName>
</protein>
<keyword evidence="1 2" id="KW-0732">Signal</keyword>
<dbReference type="Pfam" id="PF13343">
    <property type="entry name" value="SBP_bac_6"/>
    <property type="match status" value="1"/>
</dbReference>
<proteinExistence type="predicted"/>